<evidence type="ECO:0000256" key="1">
    <source>
        <dbReference type="SAM" id="MobiDB-lite"/>
    </source>
</evidence>
<dbReference type="KEGG" id="nfl:COO91_10929"/>
<dbReference type="Proteomes" id="UP000232003">
    <property type="component" value="Plasmid pNFSY08"/>
</dbReference>
<feature type="compositionally biased region" description="Polar residues" evidence="1">
    <location>
        <begin position="1"/>
        <end position="10"/>
    </location>
</feature>
<protein>
    <submittedName>
        <fullName evidence="2">Phenylpropionate dioxygenase or related ring-hydroxylating dioxygenase, large terminal subunit</fullName>
    </submittedName>
</protein>
<reference evidence="2 3" key="1">
    <citation type="submission" date="2017-11" db="EMBL/GenBank/DDBJ databases">
        <title>Complete genome of a free-living desiccation-tolerant cyanobacterium and its photosynthetic adaptation to extreme terrestrial habitat.</title>
        <authorList>
            <person name="Shang J."/>
        </authorList>
    </citation>
    <scope>NUCLEOTIDE SEQUENCE [LARGE SCALE GENOMIC DNA]</scope>
    <source>
        <strain evidence="2 3">CCNUN1</strain>
        <plasmid evidence="3">pnfsy08</plasmid>
    </source>
</reference>
<dbReference type="RefSeq" id="WP_422615906.1">
    <property type="nucleotide sequence ID" value="NZ_CAWNNC010000009.1"/>
</dbReference>
<proteinExistence type="predicted"/>
<keyword evidence="2" id="KW-0560">Oxidoreductase</keyword>
<evidence type="ECO:0000313" key="3">
    <source>
        <dbReference type="Proteomes" id="UP000232003"/>
    </source>
</evidence>
<sequence>MSNSVLPQEGSQQQVTSQTRVVQKDSAGGLDPDRFDWQEVWYPVCYTEDLNKSGPTRFTLLATQYN</sequence>
<accession>A0A2K8TAK7</accession>
<dbReference type="AlphaFoldDB" id="A0A2K8TAK7"/>
<keyword evidence="2" id="KW-0614">Plasmid</keyword>
<keyword evidence="2" id="KW-0223">Dioxygenase</keyword>
<geneLocation type="plasmid" evidence="3">
    <name>pnfsy08</name>
</geneLocation>
<dbReference type="GO" id="GO:0051213">
    <property type="term" value="F:dioxygenase activity"/>
    <property type="evidence" value="ECO:0007669"/>
    <property type="project" value="UniProtKB-KW"/>
</dbReference>
<organism evidence="2 3">
    <name type="scientific">Nostoc flagelliforme CCNUN1</name>
    <dbReference type="NCBI Taxonomy" id="2038116"/>
    <lineage>
        <taxon>Bacteria</taxon>
        <taxon>Bacillati</taxon>
        <taxon>Cyanobacteriota</taxon>
        <taxon>Cyanophyceae</taxon>
        <taxon>Nostocales</taxon>
        <taxon>Nostocaceae</taxon>
        <taxon>Nostoc</taxon>
    </lineage>
</organism>
<feature type="region of interest" description="Disordered" evidence="1">
    <location>
        <begin position="1"/>
        <end position="34"/>
    </location>
</feature>
<evidence type="ECO:0000313" key="2">
    <source>
        <dbReference type="EMBL" id="AUB44691.1"/>
    </source>
</evidence>
<feature type="compositionally biased region" description="Low complexity" evidence="1">
    <location>
        <begin position="11"/>
        <end position="21"/>
    </location>
</feature>
<keyword evidence="3" id="KW-1185">Reference proteome</keyword>
<gene>
    <name evidence="2" type="ORF">COO91_10929</name>
</gene>
<dbReference type="EMBL" id="CP024793">
    <property type="protein sequence ID" value="AUB44691.1"/>
    <property type="molecule type" value="Genomic_DNA"/>
</dbReference>
<name>A0A2K8TAK7_9NOSO</name>